<evidence type="ECO:0000313" key="2">
    <source>
        <dbReference type="EMBL" id="HHR48605.1"/>
    </source>
</evidence>
<dbReference type="PROSITE" id="PS51379">
    <property type="entry name" value="4FE4S_FER_2"/>
    <property type="match status" value="1"/>
</dbReference>
<dbReference type="Pfam" id="PF17179">
    <property type="entry name" value="Fer4_22"/>
    <property type="match status" value="1"/>
</dbReference>
<name>A0A7V6CN04_UNCW3</name>
<dbReference type="PANTHER" id="PTHR40447:SF1">
    <property type="entry name" value="ANAEROBIC SULFITE REDUCTASE SUBUNIT A"/>
    <property type="match status" value="1"/>
</dbReference>
<organism evidence="2">
    <name type="scientific">candidate division WOR-3 bacterium</name>
    <dbReference type="NCBI Taxonomy" id="2052148"/>
    <lineage>
        <taxon>Bacteria</taxon>
        <taxon>Bacteria division WOR-3</taxon>
    </lineage>
</organism>
<gene>
    <name evidence="2" type="ORF">ENV79_03040</name>
</gene>
<comment type="caution">
    <text evidence="2">The sequence shown here is derived from an EMBL/GenBank/DDBJ whole genome shotgun (WGS) entry which is preliminary data.</text>
</comment>
<feature type="domain" description="4Fe-4S ferredoxin-type" evidence="1">
    <location>
        <begin position="315"/>
        <end position="343"/>
    </location>
</feature>
<protein>
    <recommendedName>
        <fullName evidence="1">4Fe-4S ferredoxin-type domain-containing protein</fullName>
    </recommendedName>
</protein>
<proteinExistence type="predicted"/>
<dbReference type="AlphaFoldDB" id="A0A7V6CN04"/>
<accession>A0A7V6CN04</accession>
<reference evidence="2" key="1">
    <citation type="journal article" date="2020" name="mSystems">
        <title>Genome- and Community-Level Interaction Insights into Carbon Utilization and Element Cycling Functions of Hydrothermarchaeota in Hydrothermal Sediment.</title>
        <authorList>
            <person name="Zhou Z."/>
            <person name="Liu Y."/>
            <person name="Xu W."/>
            <person name="Pan J."/>
            <person name="Luo Z.H."/>
            <person name="Li M."/>
        </authorList>
    </citation>
    <scope>NUCLEOTIDE SEQUENCE [LARGE SCALE GENOMIC DNA]</scope>
    <source>
        <strain evidence="2">SpSt-791</strain>
    </source>
</reference>
<dbReference type="PANTHER" id="PTHR40447">
    <property type="entry name" value="ANAEROBIC SULFITE REDUCTASE SUBUNIT A"/>
    <property type="match status" value="1"/>
</dbReference>
<dbReference type="SUPFAM" id="SSF46548">
    <property type="entry name" value="alpha-helical ferredoxin"/>
    <property type="match status" value="1"/>
</dbReference>
<sequence>MIFVIDEIGLRNLLHQWLLNYKIFIPQVANGQKIPNLTILDKEKLERFSTSVFLNIRTNEPLKAVFSLPKEKVAIFNDKEEKGVKEEKKNLVIGAKVCDLRPLAVLKKMYLEKNFVFEEFKEKLENTLIISADCPFPQESCFCNLVGLKPYGEKEVDGIIADLNLSFIDNKILIEVFTKKGEDLLKDRIGVKLEEADKEILEKQKELRKKAEDYLRKINPKDFAENISEKVLGAQEKFWNEVLETCVECFGCLYICPTCFCFLLGDFLVENHYERIKFWDTCYHPMYARVAGGLNPRAEFYKRGRNRFHCKFANFYLEYNFYACSGCGRCSQVCLGKIDIRKILLSL</sequence>
<dbReference type="InterPro" id="IPR017896">
    <property type="entry name" value="4Fe4S_Fe-S-bd"/>
</dbReference>
<evidence type="ECO:0000259" key="1">
    <source>
        <dbReference type="PROSITE" id="PS51379"/>
    </source>
</evidence>
<dbReference type="EMBL" id="DTHS01000019">
    <property type="protein sequence ID" value="HHR48605.1"/>
    <property type="molecule type" value="Genomic_DNA"/>
</dbReference>